<reference evidence="6" key="1">
    <citation type="submission" date="2021-02" db="EMBL/GenBank/DDBJ databases">
        <authorList>
            <person name="Nowell W R."/>
        </authorList>
    </citation>
    <scope>NUCLEOTIDE SEQUENCE</scope>
</reference>
<evidence type="ECO:0000313" key="5">
    <source>
        <dbReference type="EMBL" id="CAF0747766.1"/>
    </source>
</evidence>
<dbReference type="Gene3D" id="3.90.176.10">
    <property type="entry name" value="Toxin ADP-ribosyltransferase, Chain A, domain 1"/>
    <property type="match status" value="2"/>
</dbReference>
<dbReference type="InterPro" id="IPR019734">
    <property type="entry name" value="TPR_rpt"/>
</dbReference>
<dbReference type="Gene3D" id="1.25.40.10">
    <property type="entry name" value="Tetratricopeptide repeat domain"/>
    <property type="match status" value="4"/>
</dbReference>
<keyword evidence="4" id="KW-0472">Membrane</keyword>
<evidence type="ECO:0000256" key="4">
    <source>
        <dbReference type="SAM" id="Phobius"/>
    </source>
</evidence>
<proteinExistence type="predicted"/>
<feature type="repeat" description="TPR" evidence="3">
    <location>
        <begin position="1268"/>
        <end position="1301"/>
    </location>
</feature>
<gene>
    <name evidence="5" type="ORF">OVA965_LOCUS1829</name>
    <name evidence="6" type="ORF">TMI583_LOCUS1829</name>
</gene>
<dbReference type="PROSITE" id="PS50005">
    <property type="entry name" value="TPR"/>
    <property type="match status" value="7"/>
</dbReference>
<dbReference type="SMART" id="SM00028">
    <property type="entry name" value="TPR"/>
    <property type="match status" value="8"/>
</dbReference>
<feature type="repeat" description="TPR" evidence="3">
    <location>
        <begin position="1447"/>
        <end position="1480"/>
    </location>
</feature>
<evidence type="ECO:0000313" key="6">
    <source>
        <dbReference type="EMBL" id="CAF3526075.1"/>
    </source>
</evidence>
<keyword evidence="2 3" id="KW-0802">TPR repeat</keyword>
<dbReference type="InterPro" id="IPR011990">
    <property type="entry name" value="TPR-like_helical_dom_sf"/>
</dbReference>
<comment type="caution">
    <text evidence="6">The sequence shown here is derived from an EMBL/GenBank/DDBJ whole genome shotgun (WGS) entry which is preliminary data.</text>
</comment>
<feature type="transmembrane region" description="Helical" evidence="4">
    <location>
        <begin position="172"/>
        <end position="193"/>
    </location>
</feature>
<dbReference type="EMBL" id="CAJOBA010000361">
    <property type="protein sequence ID" value="CAF3526075.1"/>
    <property type="molecule type" value="Genomic_DNA"/>
</dbReference>
<evidence type="ECO:0000313" key="7">
    <source>
        <dbReference type="Proteomes" id="UP000682733"/>
    </source>
</evidence>
<feature type="repeat" description="TPR" evidence="3">
    <location>
        <begin position="738"/>
        <end position="771"/>
    </location>
</feature>
<evidence type="ECO:0000256" key="2">
    <source>
        <dbReference type="ARBA" id="ARBA00022803"/>
    </source>
</evidence>
<dbReference type="EMBL" id="CAJNOK010000361">
    <property type="protein sequence ID" value="CAF0747766.1"/>
    <property type="molecule type" value="Genomic_DNA"/>
</dbReference>
<dbReference type="PANTHER" id="PTHR45641:SF19">
    <property type="entry name" value="NEPHROCYSTIN-3"/>
    <property type="match status" value="1"/>
</dbReference>
<feature type="repeat" description="TPR" evidence="3">
    <location>
        <begin position="675"/>
        <end position="708"/>
    </location>
</feature>
<feature type="repeat" description="TPR" evidence="3">
    <location>
        <begin position="1306"/>
        <end position="1339"/>
    </location>
</feature>
<dbReference type="SUPFAM" id="SSF48452">
    <property type="entry name" value="TPR-like"/>
    <property type="match status" value="2"/>
</dbReference>
<dbReference type="SUPFAM" id="SSF56399">
    <property type="entry name" value="ADP-ribosylation"/>
    <property type="match status" value="2"/>
</dbReference>
<keyword evidence="1" id="KW-0677">Repeat</keyword>
<sequence>MSIIISTNSTVEIVSRYIIKLNTISNRMNIYVNLLFLIFGNIGNLLKIFFFLQKPLRLCSCSVYIIAATITYFFLLNNIPVTRFLANIQSSSNTTKSISQINIGWYDSRIVLLHIDNIPMSIISPALYCKLRMYIQMLSTNLALNFVLLASINRYCLSSRVEKIRKYGQIYLQYRLILFTTIAWSLLSLHHFFNSNIEMINQRSTSFSKPMMSEFVDSVKPNLEIVSLLSDEITLSLDFISNNRPKTFQDPLSCITYLTEVPDKEIFIILPNALEENVVPIIHNLTQIKSIYIHKTNILTDNKKDKELTETYVKISGIFNNKQQLVNTLFDSLKILLTYKLSYTALDSSSNTASKLYCHNVEWRTTLLSSLTIDDSKNLSLKTLNEEQSRFIWFQLLIESLRRIPSQTTEKEVNNYRKMIEKCRLQFKHDELKAIDEFEKTYTPSQAIWWYTHKLHFLRFSLNRALCSHDIGTIFRFRYFIVDLYNQLLQLSSLTFLSLTTSQTVYHVQTMSYNELARLKLNTNGLISMNTFISTFTSYKIALSHISDDVKSNKETILFEIEIGVILSHRKPFANIQDVSYLKQEDEMLFLMGTVFRLESIEQLVNRIWRIRLKLTEKELNETQLLVGHYKSEFGESVTIITLGMLWTETGRYKRALDYYKMLLNEYSSSHNVKIALYNNIALIYVQQGQFSIAEEYYEKALKLTADRSLSSSLEADIQPEKSDIILIQPKRKKSSPSITYYNFGCVMFKKENYEQALKNFQKAFDELVKRTDTKCDTIEKAVIYNNIGCVYYRKLEYDKALENFRQAYKIALKISSSLTTEYLSNISATIRIRDESVISDLHDNTVLALIDAATDSNQDFNAIYLNSSYSENDEDHTKLKRIFNNLKLFRQSWEYIRYLVQNEAKSQIILIVSNVLALQIISLVHDRPEILHIYIQCQNEQEQQYWTEKNYLKTRNKIFIDKNLLYEHLKAFVINEKDHEENLTYKEILPKLTYFNEKNDKNSAIKNLNKYSIDFIWFKLIIEILLKMTNIDRAKQIMIQVSRGYYRKYYRDNDRKENGKKENDNITEFELDQTTSDNAIRWYTRPCFCYRLTNKALCTGDPDCLFAFRYIINIHKQLDILYKQNHKDALTPIVFYRGKILSSITLQNLKDNIGGLVSMNGFISTTSVEQVADIYCSRDQQNSSNYEQAFFRLNIGINSQVPYASIQEQSQIPDEDEVLFSVGTVWRIKSVDRDKDKVWNIVLDLVAEYDQCCIELTTYLKEQLGEETTLLTLGNFLSELGEYEKAIRYYKILLNELPDDDSERGTIYNKLGYLRYEQGEYSLAEEYYRLAINYLKDKEDEDININDNPFESINVLVSNSTNQLLAADSFPSSTTTTSRFRSFDDRIDLITKPLKANHSSAGKIRNNQGLVYYGYGDYKTALGYYEQARNLFKAEPAKNACALDLSAVYNNEGVIYFNQRKYHDALDSFEKAITTASKQFPSKHPWILDYIKNQDAVIKERQRT</sequence>
<dbReference type="Proteomes" id="UP000682733">
    <property type="component" value="Unassembled WGS sequence"/>
</dbReference>
<name>A0A8S2GJQ9_9BILA</name>
<evidence type="ECO:0000256" key="1">
    <source>
        <dbReference type="ARBA" id="ARBA00022737"/>
    </source>
</evidence>
<dbReference type="Proteomes" id="UP000677228">
    <property type="component" value="Unassembled WGS sequence"/>
</dbReference>
<dbReference type="Pfam" id="PF13424">
    <property type="entry name" value="TPR_12"/>
    <property type="match status" value="3"/>
</dbReference>
<protein>
    <submittedName>
        <fullName evidence="6">Uncharacterized protein</fullName>
    </submittedName>
</protein>
<keyword evidence="4" id="KW-1133">Transmembrane helix</keyword>
<dbReference type="PANTHER" id="PTHR45641">
    <property type="entry name" value="TETRATRICOPEPTIDE REPEAT PROTEIN (AFU_ORTHOLOGUE AFUA_6G03870)"/>
    <property type="match status" value="1"/>
</dbReference>
<keyword evidence="4" id="KW-0812">Transmembrane</keyword>
<evidence type="ECO:0000256" key="3">
    <source>
        <dbReference type="PROSITE-ProRule" id="PRU00339"/>
    </source>
</evidence>
<feature type="repeat" description="TPR" evidence="3">
    <location>
        <begin position="782"/>
        <end position="815"/>
    </location>
</feature>
<organism evidence="6 7">
    <name type="scientific">Didymodactylos carnosus</name>
    <dbReference type="NCBI Taxonomy" id="1234261"/>
    <lineage>
        <taxon>Eukaryota</taxon>
        <taxon>Metazoa</taxon>
        <taxon>Spiralia</taxon>
        <taxon>Gnathifera</taxon>
        <taxon>Rotifera</taxon>
        <taxon>Eurotatoria</taxon>
        <taxon>Bdelloidea</taxon>
        <taxon>Philodinida</taxon>
        <taxon>Philodinidae</taxon>
        <taxon>Didymodactylos</taxon>
    </lineage>
</organism>
<feature type="repeat" description="TPR" evidence="3">
    <location>
        <begin position="637"/>
        <end position="670"/>
    </location>
</feature>
<feature type="transmembrane region" description="Helical" evidence="4">
    <location>
        <begin position="30"/>
        <end position="49"/>
    </location>
</feature>
<feature type="transmembrane region" description="Helical" evidence="4">
    <location>
        <begin position="56"/>
        <end position="75"/>
    </location>
</feature>
<dbReference type="Pfam" id="PF13181">
    <property type="entry name" value="TPR_8"/>
    <property type="match status" value="1"/>
</dbReference>
<accession>A0A8S2GJQ9</accession>